<protein>
    <recommendedName>
        <fullName evidence="15">Potassium transporter</fullName>
    </recommendedName>
</protein>
<evidence type="ECO:0000259" key="11">
    <source>
        <dbReference type="Pfam" id="PF02705"/>
    </source>
</evidence>
<keyword evidence="14" id="KW-1185">Reference proteome</keyword>
<evidence type="ECO:0000256" key="9">
    <source>
        <dbReference type="ARBA" id="ARBA00023136"/>
    </source>
</evidence>
<keyword evidence="3" id="KW-0813">Transport</keyword>
<evidence type="ECO:0000259" key="12">
    <source>
        <dbReference type="Pfam" id="PF22776"/>
    </source>
</evidence>
<feature type="transmembrane region" description="Helical" evidence="10">
    <location>
        <begin position="111"/>
        <end position="131"/>
    </location>
</feature>
<dbReference type="Proteomes" id="UP000824469">
    <property type="component" value="Unassembled WGS sequence"/>
</dbReference>
<evidence type="ECO:0000256" key="8">
    <source>
        <dbReference type="ARBA" id="ARBA00023065"/>
    </source>
</evidence>
<feature type="domain" description="K+ potassium transporter integral membrane" evidence="11">
    <location>
        <begin position="1"/>
        <end position="140"/>
    </location>
</feature>
<dbReference type="InterPro" id="IPR053951">
    <property type="entry name" value="K_trans_N"/>
</dbReference>
<dbReference type="Pfam" id="PF22776">
    <property type="entry name" value="K_trans_C"/>
    <property type="match status" value="1"/>
</dbReference>
<reference evidence="13 14" key="1">
    <citation type="journal article" date="2021" name="Nat. Plants">
        <title>The Taxus genome provides insights into paclitaxel biosynthesis.</title>
        <authorList>
            <person name="Xiong X."/>
            <person name="Gou J."/>
            <person name="Liao Q."/>
            <person name="Li Y."/>
            <person name="Zhou Q."/>
            <person name="Bi G."/>
            <person name="Li C."/>
            <person name="Du R."/>
            <person name="Wang X."/>
            <person name="Sun T."/>
            <person name="Guo L."/>
            <person name="Liang H."/>
            <person name="Lu P."/>
            <person name="Wu Y."/>
            <person name="Zhang Z."/>
            <person name="Ro D.K."/>
            <person name="Shang Y."/>
            <person name="Huang S."/>
            <person name="Yan J."/>
        </authorList>
    </citation>
    <scope>NUCLEOTIDE SEQUENCE [LARGE SCALE GENOMIC DNA]</scope>
    <source>
        <strain evidence="13">Ta-2019</strain>
    </source>
</reference>
<dbReference type="GO" id="GO:0016020">
    <property type="term" value="C:membrane"/>
    <property type="evidence" value="ECO:0007669"/>
    <property type="project" value="UniProtKB-SubCell"/>
</dbReference>
<keyword evidence="4" id="KW-0633">Potassium transport</keyword>
<comment type="subcellular location">
    <subcellularLocation>
        <location evidence="1">Membrane</location>
        <topology evidence="1">Multi-pass membrane protein</topology>
    </subcellularLocation>
</comment>
<name>A0AA38GW48_TAXCH</name>
<keyword evidence="8" id="KW-0406">Ion transport</keyword>
<keyword evidence="5 10" id="KW-0812">Transmembrane</keyword>
<dbReference type="InterPro" id="IPR053952">
    <property type="entry name" value="K_trans_C"/>
</dbReference>
<evidence type="ECO:0008006" key="15">
    <source>
        <dbReference type="Google" id="ProtNLM"/>
    </source>
</evidence>
<evidence type="ECO:0000256" key="3">
    <source>
        <dbReference type="ARBA" id="ARBA00022448"/>
    </source>
</evidence>
<dbReference type="PANTHER" id="PTHR30540:SF97">
    <property type="entry name" value="POTASSIUM TRANSPORTER"/>
    <property type="match status" value="1"/>
</dbReference>
<evidence type="ECO:0000256" key="10">
    <source>
        <dbReference type="SAM" id="Phobius"/>
    </source>
</evidence>
<evidence type="ECO:0000256" key="6">
    <source>
        <dbReference type="ARBA" id="ARBA00022958"/>
    </source>
</evidence>
<proteinExistence type="inferred from homology"/>
<keyword evidence="7 10" id="KW-1133">Transmembrane helix</keyword>
<dbReference type="OMA" id="FTFMIYP"/>
<keyword evidence="9 10" id="KW-0472">Membrane</keyword>
<gene>
    <name evidence="13" type="ORF">KI387_002326</name>
</gene>
<feature type="transmembrane region" description="Helical" evidence="10">
    <location>
        <begin position="14"/>
        <end position="34"/>
    </location>
</feature>
<feature type="non-terminal residue" evidence="13">
    <location>
        <position position="1"/>
    </location>
</feature>
<evidence type="ECO:0000256" key="7">
    <source>
        <dbReference type="ARBA" id="ARBA00022989"/>
    </source>
</evidence>
<evidence type="ECO:0000313" key="14">
    <source>
        <dbReference type="Proteomes" id="UP000824469"/>
    </source>
</evidence>
<evidence type="ECO:0000313" key="13">
    <source>
        <dbReference type="EMBL" id="KAH9330218.1"/>
    </source>
</evidence>
<sequence length="456" mass="50582">SEAMFADLGNFSQLSIQMAFTFMIYPSLILVYMGQAAYISSNPKPDIPIGFYMSVPEHVRRPIIGVAIAASVVASQAMITGTFSIINQALALGYFPKVKVVHTSDKIHGRVYIPEINWILMILCLAVTFGFREVKSLGNATASLVKFKEGAWVPLVFSLFLLVIMYAWHYGTLKQYEFDLQNEVSLKWIVSLGPSLGVTRVRGIGLMYTELVTGIPEIFAHFVTNLSAFHQILVFVCIKSVPVPYVPAEERYLIGRVGPKELRLYRCIVRYGYRDTRKDSDDFEDQLIVNLGEFICSEPRNSNTFTEEKMTIMGTPLWSRNGTAAAAASCNSIESLHSSTLSSVRSSPTIQNLQQIGFVSPHQVQRRKVRFVLPSSPESECAAVRDELEALLEARESGSAFILGHSYVQARGGSSFLKIIAIDVVYNFLKKNCRGSSVALGVPHAALLEVGMVYFV</sequence>
<keyword evidence="6" id="KW-0630">Potassium</keyword>
<feature type="transmembrane region" description="Helical" evidence="10">
    <location>
        <begin position="152"/>
        <end position="171"/>
    </location>
</feature>
<dbReference type="GO" id="GO:0015079">
    <property type="term" value="F:potassium ion transmembrane transporter activity"/>
    <property type="evidence" value="ECO:0007669"/>
    <property type="project" value="InterPro"/>
</dbReference>
<organism evidence="13 14">
    <name type="scientific">Taxus chinensis</name>
    <name type="common">Chinese yew</name>
    <name type="synonym">Taxus wallichiana var. chinensis</name>
    <dbReference type="NCBI Taxonomy" id="29808"/>
    <lineage>
        <taxon>Eukaryota</taxon>
        <taxon>Viridiplantae</taxon>
        <taxon>Streptophyta</taxon>
        <taxon>Embryophyta</taxon>
        <taxon>Tracheophyta</taxon>
        <taxon>Spermatophyta</taxon>
        <taxon>Pinopsida</taxon>
        <taxon>Pinidae</taxon>
        <taxon>Conifers II</taxon>
        <taxon>Cupressales</taxon>
        <taxon>Taxaceae</taxon>
        <taxon>Taxus</taxon>
    </lineage>
</organism>
<dbReference type="EMBL" id="JAHRHJ020000001">
    <property type="protein sequence ID" value="KAH9330218.1"/>
    <property type="molecule type" value="Genomic_DNA"/>
</dbReference>
<accession>A0AA38GW48</accession>
<evidence type="ECO:0000256" key="5">
    <source>
        <dbReference type="ARBA" id="ARBA00022692"/>
    </source>
</evidence>
<dbReference type="AlphaFoldDB" id="A0AA38GW48"/>
<dbReference type="InterPro" id="IPR003855">
    <property type="entry name" value="K+_transporter"/>
</dbReference>
<dbReference type="PANTHER" id="PTHR30540">
    <property type="entry name" value="OSMOTIC STRESS POTASSIUM TRANSPORTER"/>
    <property type="match status" value="1"/>
</dbReference>
<feature type="transmembrane region" description="Helical" evidence="10">
    <location>
        <begin position="63"/>
        <end position="91"/>
    </location>
</feature>
<evidence type="ECO:0000256" key="4">
    <source>
        <dbReference type="ARBA" id="ARBA00022538"/>
    </source>
</evidence>
<comment type="similarity">
    <text evidence="2">Belongs to the HAK/KUP transporter (TC 2.A.72.3) family.</text>
</comment>
<evidence type="ECO:0000256" key="1">
    <source>
        <dbReference type="ARBA" id="ARBA00004141"/>
    </source>
</evidence>
<feature type="domain" description="K+ potassium transporter integral membrane" evidence="11">
    <location>
        <begin position="141"/>
        <end position="190"/>
    </location>
</feature>
<feature type="domain" description="K+ potassium transporter C-terminal" evidence="12">
    <location>
        <begin position="203"/>
        <end position="454"/>
    </location>
</feature>
<evidence type="ECO:0000256" key="2">
    <source>
        <dbReference type="ARBA" id="ARBA00008440"/>
    </source>
</evidence>
<comment type="caution">
    <text evidence="13">The sequence shown here is derived from an EMBL/GenBank/DDBJ whole genome shotgun (WGS) entry which is preliminary data.</text>
</comment>
<dbReference type="Pfam" id="PF02705">
    <property type="entry name" value="K_trans"/>
    <property type="match status" value="2"/>
</dbReference>